<organism evidence="1 2">
    <name type="scientific">Cercophora scortea</name>
    <dbReference type="NCBI Taxonomy" id="314031"/>
    <lineage>
        <taxon>Eukaryota</taxon>
        <taxon>Fungi</taxon>
        <taxon>Dikarya</taxon>
        <taxon>Ascomycota</taxon>
        <taxon>Pezizomycotina</taxon>
        <taxon>Sordariomycetes</taxon>
        <taxon>Sordariomycetidae</taxon>
        <taxon>Sordariales</taxon>
        <taxon>Lasiosphaeriaceae</taxon>
        <taxon>Cercophora</taxon>
    </lineage>
</organism>
<protein>
    <submittedName>
        <fullName evidence="1">Uncharacterized protein</fullName>
    </submittedName>
</protein>
<dbReference type="Proteomes" id="UP001286456">
    <property type="component" value="Unassembled WGS sequence"/>
</dbReference>
<gene>
    <name evidence="1" type="ORF">B0T19DRAFT_375222</name>
</gene>
<evidence type="ECO:0000313" key="1">
    <source>
        <dbReference type="EMBL" id="KAK3319712.1"/>
    </source>
</evidence>
<dbReference type="AlphaFoldDB" id="A0AAE0M575"/>
<accession>A0AAE0M575</accession>
<name>A0AAE0M575_9PEZI</name>
<sequence>MLPNTQGKQTKSTITKKSRWVSRLLVTLLVGALGLLLLPGWINPRSVLAVSIASSSSSLRDLVRGLVSRAVAYSAGLKLKLS</sequence>
<reference evidence="1" key="1">
    <citation type="journal article" date="2023" name="Mol. Phylogenet. Evol.">
        <title>Genome-scale phylogeny and comparative genomics of the fungal order Sordariales.</title>
        <authorList>
            <person name="Hensen N."/>
            <person name="Bonometti L."/>
            <person name="Westerberg I."/>
            <person name="Brannstrom I.O."/>
            <person name="Guillou S."/>
            <person name="Cros-Aarteil S."/>
            <person name="Calhoun S."/>
            <person name="Haridas S."/>
            <person name="Kuo A."/>
            <person name="Mondo S."/>
            <person name="Pangilinan J."/>
            <person name="Riley R."/>
            <person name="LaButti K."/>
            <person name="Andreopoulos B."/>
            <person name="Lipzen A."/>
            <person name="Chen C."/>
            <person name="Yan M."/>
            <person name="Daum C."/>
            <person name="Ng V."/>
            <person name="Clum A."/>
            <person name="Steindorff A."/>
            <person name="Ohm R.A."/>
            <person name="Martin F."/>
            <person name="Silar P."/>
            <person name="Natvig D.O."/>
            <person name="Lalanne C."/>
            <person name="Gautier V."/>
            <person name="Ament-Velasquez S.L."/>
            <person name="Kruys A."/>
            <person name="Hutchinson M.I."/>
            <person name="Powell A.J."/>
            <person name="Barry K."/>
            <person name="Miller A.N."/>
            <person name="Grigoriev I.V."/>
            <person name="Debuchy R."/>
            <person name="Gladieux P."/>
            <person name="Hiltunen Thoren M."/>
            <person name="Johannesson H."/>
        </authorList>
    </citation>
    <scope>NUCLEOTIDE SEQUENCE</scope>
    <source>
        <strain evidence="1">SMH4131-1</strain>
    </source>
</reference>
<comment type="caution">
    <text evidence="1">The sequence shown here is derived from an EMBL/GenBank/DDBJ whole genome shotgun (WGS) entry which is preliminary data.</text>
</comment>
<reference evidence="1" key="2">
    <citation type="submission" date="2023-06" db="EMBL/GenBank/DDBJ databases">
        <authorList>
            <consortium name="Lawrence Berkeley National Laboratory"/>
            <person name="Haridas S."/>
            <person name="Hensen N."/>
            <person name="Bonometti L."/>
            <person name="Westerberg I."/>
            <person name="Brannstrom I.O."/>
            <person name="Guillou S."/>
            <person name="Cros-Aarteil S."/>
            <person name="Calhoun S."/>
            <person name="Kuo A."/>
            <person name="Mondo S."/>
            <person name="Pangilinan J."/>
            <person name="Riley R."/>
            <person name="Labutti K."/>
            <person name="Andreopoulos B."/>
            <person name="Lipzen A."/>
            <person name="Chen C."/>
            <person name="Yanf M."/>
            <person name="Daum C."/>
            <person name="Ng V."/>
            <person name="Clum A."/>
            <person name="Steindorff A."/>
            <person name="Ohm R."/>
            <person name="Martin F."/>
            <person name="Silar P."/>
            <person name="Natvig D."/>
            <person name="Lalanne C."/>
            <person name="Gautier V."/>
            <person name="Ament-Velasquez S.L."/>
            <person name="Kruys A."/>
            <person name="Hutchinson M.I."/>
            <person name="Powell A.J."/>
            <person name="Barry K."/>
            <person name="Miller A.N."/>
            <person name="Grigoriev I.V."/>
            <person name="Debuchy R."/>
            <person name="Gladieux P."/>
            <person name="Thoren M.H."/>
            <person name="Johannesson H."/>
        </authorList>
    </citation>
    <scope>NUCLEOTIDE SEQUENCE</scope>
    <source>
        <strain evidence="1">SMH4131-1</strain>
    </source>
</reference>
<dbReference type="EMBL" id="JAUEPO010000006">
    <property type="protein sequence ID" value="KAK3319712.1"/>
    <property type="molecule type" value="Genomic_DNA"/>
</dbReference>
<evidence type="ECO:0000313" key="2">
    <source>
        <dbReference type="Proteomes" id="UP001286456"/>
    </source>
</evidence>
<keyword evidence="2" id="KW-1185">Reference proteome</keyword>
<proteinExistence type="predicted"/>